<feature type="transmembrane region" description="Helical" evidence="1">
    <location>
        <begin position="264"/>
        <end position="285"/>
    </location>
</feature>
<sequence length="387" mass="42900">MASLIPFEFKKLLRRQSVFGAIVVVLLAIGGLFYQHFFNGQISGSSADQVHGRAAVAINQQIAEKHTGYLSDDLISRILNDYAKNQSDLKKKGVYSVVSHYAISHLVPKSTDKLIAINSTDKPLTFDNVHLKSREELESALPLKELKLGNFAPWNQLFDVTNSTYLLVVMLCLYITAPLFSGESSKKMNSILLTTVFGRGKLTLAKLAVSIAISTLVFAIANGLVFAVFATYFGFSGWDTSLQLNLYWIDPVINIMAFPEKMTLGIAFVYLLVFQYIGLIFMTGIHALVSSLTKSPLTTFGISALIVYAPVFLMGIFPEGLMNKLLTFVSVQTFGTQELLLKLAYSGKNGFIFNHFLLNFISITGMRLLLSCLLMTLTFYVIKRKSS</sequence>
<dbReference type="AlphaFoldDB" id="A0A7Z8ZW86"/>
<dbReference type="PANTHER" id="PTHR37305">
    <property type="entry name" value="INTEGRAL MEMBRANE PROTEIN-RELATED"/>
    <property type="match status" value="1"/>
</dbReference>
<proteinExistence type="predicted"/>
<dbReference type="GO" id="GO:0005886">
    <property type="term" value="C:plasma membrane"/>
    <property type="evidence" value="ECO:0007669"/>
    <property type="project" value="UniProtKB-SubCell"/>
</dbReference>
<evidence type="ECO:0000313" key="3">
    <source>
        <dbReference type="Proteomes" id="UP000269903"/>
    </source>
</evidence>
<dbReference type="EMBL" id="LR134317">
    <property type="protein sequence ID" value="VEF06421.1"/>
    <property type="molecule type" value="Genomic_DNA"/>
</dbReference>
<dbReference type="RefSeq" id="WP_154803853.1">
    <property type="nucleotide sequence ID" value="NZ_JAHLGT010000002.1"/>
</dbReference>
<feature type="transmembrane region" description="Helical" evidence="1">
    <location>
        <begin position="163"/>
        <end position="180"/>
    </location>
</feature>
<dbReference type="PANTHER" id="PTHR37305:SF1">
    <property type="entry name" value="MEMBRANE PROTEIN"/>
    <property type="match status" value="1"/>
</dbReference>
<feature type="transmembrane region" description="Helical" evidence="1">
    <location>
        <begin position="18"/>
        <end position="37"/>
    </location>
</feature>
<dbReference type="Pfam" id="PF12679">
    <property type="entry name" value="ABC2_membrane_2"/>
    <property type="match status" value="1"/>
</dbReference>
<reference evidence="2 3" key="1">
    <citation type="submission" date="2018-12" db="EMBL/GenBank/DDBJ databases">
        <authorList>
            <consortium name="Pathogen Informatics"/>
        </authorList>
    </citation>
    <scope>NUCLEOTIDE SEQUENCE [LARGE SCALE GENOMIC DNA]</scope>
    <source>
        <strain evidence="2 3">NCTC6180</strain>
    </source>
</reference>
<dbReference type="Proteomes" id="UP000269903">
    <property type="component" value="Chromosome"/>
</dbReference>
<protein>
    <submittedName>
        <fullName evidence="2">Membrane protein</fullName>
    </submittedName>
</protein>
<feature type="transmembrane region" description="Helical" evidence="1">
    <location>
        <begin position="207"/>
        <end position="235"/>
    </location>
</feature>
<keyword evidence="1" id="KW-0812">Transmembrane</keyword>
<evidence type="ECO:0000313" key="2">
    <source>
        <dbReference type="EMBL" id="VEF06421.1"/>
    </source>
</evidence>
<dbReference type="GO" id="GO:0140359">
    <property type="term" value="F:ABC-type transporter activity"/>
    <property type="evidence" value="ECO:0007669"/>
    <property type="project" value="InterPro"/>
</dbReference>
<gene>
    <name evidence="2" type="ORF">NCTC6180_00793</name>
</gene>
<name>A0A7Z8ZW86_STRSZ</name>
<evidence type="ECO:0000256" key="1">
    <source>
        <dbReference type="SAM" id="Phobius"/>
    </source>
</evidence>
<accession>A0A7Z8ZW86</accession>
<keyword evidence="1" id="KW-1133">Transmembrane helix</keyword>
<feature type="transmembrane region" description="Helical" evidence="1">
    <location>
        <begin position="297"/>
        <end position="317"/>
    </location>
</feature>
<keyword evidence="1" id="KW-0472">Membrane</keyword>
<organism evidence="2 3">
    <name type="scientific">Streptococcus equi subsp. zooepidemicus</name>
    <dbReference type="NCBI Taxonomy" id="40041"/>
    <lineage>
        <taxon>Bacteria</taxon>
        <taxon>Bacillati</taxon>
        <taxon>Bacillota</taxon>
        <taxon>Bacilli</taxon>
        <taxon>Lactobacillales</taxon>
        <taxon>Streptococcaceae</taxon>
        <taxon>Streptococcus</taxon>
    </lineage>
</organism>
<feature type="transmembrane region" description="Helical" evidence="1">
    <location>
        <begin position="356"/>
        <end position="382"/>
    </location>
</feature>